<keyword evidence="1" id="KW-0689">Ribosomal protein</keyword>
<comment type="caution">
    <text evidence="1">The sequence shown here is derived from an EMBL/GenBank/DDBJ whole genome shotgun (WGS) entry which is preliminary data.</text>
</comment>
<gene>
    <name evidence="1" type="ORF">A9F13_10g01870</name>
</gene>
<dbReference type="PANTHER" id="PTHR28158:SF1">
    <property type="entry name" value="SMALL RIBOSOMAL SUBUNIT PROTEIN MS45"/>
    <property type="match status" value="1"/>
</dbReference>
<dbReference type="EMBL" id="LYUB02000010">
    <property type="protein sequence ID" value="OVF08039.1"/>
    <property type="molecule type" value="Genomic_DNA"/>
</dbReference>
<sequence length="318" mass="36428">MFCKQAFTSGNKSFVPLQIVRGAKRKPAYPRYRAELAPLSHPKKDHAGFFQRHLKAWLGPKNIRGEYYRNKYYYPPQNNTPNYIVPNGDTLVLPGKESFSRSGMDSKRNPALHPFPQNLHCRTASIISDDLKQQIYSEVVEDGALTQEIAHKYGIKIARVEAIVKLQQIEKSWREEGTMNKEIVRFSSIMKKMFPLYDPPREADNLTEIPTPHKTLNQRFLTISESEPFGPVDAAKIFGLEPAQQTLDNLSEFKEESNHRVQLNKVTVGTQKDGDKVQFRFTNATSGKVGYRYGASRRDRKKDRAVGFDKLGRMVYTV</sequence>
<name>A0AA91PYY6_CLALS</name>
<organism evidence="1 2">
    <name type="scientific">Clavispora lusitaniae</name>
    <name type="common">Candida lusitaniae</name>
    <dbReference type="NCBI Taxonomy" id="36911"/>
    <lineage>
        <taxon>Eukaryota</taxon>
        <taxon>Fungi</taxon>
        <taxon>Dikarya</taxon>
        <taxon>Ascomycota</taxon>
        <taxon>Saccharomycotina</taxon>
        <taxon>Pichiomycetes</taxon>
        <taxon>Metschnikowiaceae</taxon>
        <taxon>Clavispora</taxon>
    </lineage>
</organism>
<dbReference type="KEGG" id="clus:A9F13_10g01870"/>
<dbReference type="AlphaFoldDB" id="A0AA91PYY6"/>
<evidence type="ECO:0000313" key="1">
    <source>
        <dbReference type="EMBL" id="OVF08039.1"/>
    </source>
</evidence>
<protein>
    <submittedName>
        <fullName evidence="1">Mitochondrial 37S ribosomal protein</fullName>
    </submittedName>
</protein>
<dbReference type="PANTHER" id="PTHR28158">
    <property type="entry name" value="37S RIBOSOMAL PROTEIN S35, MITOCHONDRIAL"/>
    <property type="match status" value="1"/>
</dbReference>
<proteinExistence type="predicted"/>
<dbReference type="GO" id="GO:0003735">
    <property type="term" value="F:structural constituent of ribosome"/>
    <property type="evidence" value="ECO:0007669"/>
    <property type="project" value="TreeGrafter"/>
</dbReference>
<keyword evidence="1" id="KW-0687">Ribonucleoprotein</keyword>
<dbReference type="InterPro" id="IPR021036">
    <property type="entry name" value="Ribosomal_mS45"/>
</dbReference>
<dbReference type="GO" id="GO:0032543">
    <property type="term" value="P:mitochondrial translation"/>
    <property type="evidence" value="ECO:0007669"/>
    <property type="project" value="TreeGrafter"/>
</dbReference>
<evidence type="ECO:0000313" key="2">
    <source>
        <dbReference type="Proteomes" id="UP000195602"/>
    </source>
</evidence>
<dbReference type="Pfam" id="PF12298">
    <property type="entry name" value="Bot1p"/>
    <property type="match status" value="1"/>
</dbReference>
<dbReference type="GO" id="GO:0005763">
    <property type="term" value="C:mitochondrial small ribosomal subunit"/>
    <property type="evidence" value="ECO:0007669"/>
    <property type="project" value="TreeGrafter"/>
</dbReference>
<reference evidence="1 2" key="1">
    <citation type="submission" date="2017-04" db="EMBL/GenBank/DDBJ databases">
        <title>Draft genome of the yeast Clavispora lusitaniae type strain CBS 6936.</title>
        <authorList>
            <person name="Durrens P."/>
            <person name="Klopp C."/>
            <person name="Biteau N."/>
            <person name="Fitton-Ouhabi V."/>
            <person name="Dementhon K."/>
            <person name="Accoceberry I."/>
            <person name="Sherman D.J."/>
            <person name="Noel T."/>
        </authorList>
    </citation>
    <scope>NUCLEOTIDE SEQUENCE [LARGE SCALE GENOMIC DNA]</scope>
    <source>
        <strain evidence="1 2">CBS 6936</strain>
    </source>
</reference>
<accession>A0AA91PYY6</accession>
<dbReference type="Proteomes" id="UP000195602">
    <property type="component" value="Unassembled WGS sequence"/>
</dbReference>